<keyword evidence="2" id="KW-0472">Membrane</keyword>
<feature type="transmembrane region" description="Helical" evidence="2">
    <location>
        <begin position="31"/>
        <end position="51"/>
    </location>
</feature>
<feature type="compositionally biased region" description="Basic and acidic residues" evidence="1">
    <location>
        <begin position="59"/>
        <end position="68"/>
    </location>
</feature>
<gene>
    <name evidence="3" type="ORF">UFOPK1788_00535</name>
</gene>
<keyword evidence="2" id="KW-0812">Transmembrane</keyword>
<evidence type="ECO:0000256" key="1">
    <source>
        <dbReference type="SAM" id="MobiDB-lite"/>
    </source>
</evidence>
<dbReference type="InterPro" id="IPR025323">
    <property type="entry name" value="DUF4229"/>
</dbReference>
<reference evidence="3" key="1">
    <citation type="submission" date="2020-05" db="EMBL/GenBank/DDBJ databases">
        <authorList>
            <person name="Chiriac C."/>
            <person name="Salcher M."/>
            <person name="Ghai R."/>
            <person name="Kavagutti S V."/>
        </authorList>
    </citation>
    <scope>NUCLEOTIDE SEQUENCE</scope>
</reference>
<evidence type="ECO:0000313" key="3">
    <source>
        <dbReference type="EMBL" id="CAB4591229.1"/>
    </source>
</evidence>
<dbReference type="EMBL" id="CAEZUE010000053">
    <property type="protein sequence ID" value="CAB4591229.1"/>
    <property type="molecule type" value="Genomic_DNA"/>
</dbReference>
<feature type="region of interest" description="Disordered" evidence="1">
    <location>
        <begin position="59"/>
        <end position="81"/>
    </location>
</feature>
<proteinExistence type="predicted"/>
<dbReference type="AlphaFoldDB" id="A0A6J6FU73"/>
<organism evidence="3">
    <name type="scientific">freshwater metagenome</name>
    <dbReference type="NCBI Taxonomy" id="449393"/>
    <lineage>
        <taxon>unclassified sequences</taxon>
        <taxon>metagenomes</taxon>
        <taxon>ecological metagenomes</taxon>
    </lineage>
</organism>
<keyword evidence="2" id="KW-1133">Transmembrane helix</keyword>
<protein>
    <submittedName>
        <fullName evidence="3">Unannotated protein</fullName>
    </submittedName>
</protein>
<dbReference type="Pfam" id="PF14012">
    <property type="entry name" value="DUF4229"/>
    <property type="match status" value="1"/>
</dbReference>
<evidence type="ECO:0000256" key="2">
    <source>
        <dbReference type="SAM" id="Phobius"/>
    </source>
</evidence>
<name>A0A6J6FU73_9ZZZZ</name>
<sequence length="81" mass="8851">MNQWLAYVVARLGVFVVALAVLVIVGVDWGWAAVFATLIALAISLLFLGQLRQRAANDLQRRTEKPSPDNDSATEDAQLGR</sequence>
<feature type="transmembrane region" description="Helical" evidence="2">
    <location>
        <begin position="5"/>
        <end position="25"/>
    </location>
</feature>
<accession>A0A6J6FU73</accession>